<dbReference type="RefSeq" id="WP_163654810.1">
    <property type="nucleotide sequence ID" value="NZ_JAAGRN010000006.1"/>
</dbReference>
<evidence type="ECO:0000259" key="1">
    <source>
        <dbReference type="Pfam" id="PF04909"/>
    </source>
</evidence>
<dbReference type="GO" id="GO:0016787">
    <property type="term" value="F:hydrolase activity"/>
    <property type="evidence" value="ECO:0007669"/>
    <property type="project" value="UniProtKB-KW"/>
</dbReference>
<organism evidence="2">
    <name type="scientific">Sheuella amnicola</name>
    <dbReference type="NCBI Taxonomy" id="2707330"/>
    <lineage>
        <taxon>Bacteria</taxon>
        <taxon>Pseudomonadati</taxon>
        <taxon>Pseudomonadota</taxon>
        <taxon>Betaproteobacteria</taxon>
        <taxon>Burkholderiales</taxon>
        <taxon>Alcaligenaceae</taxon>
        <taxon>Sheuella</taxon>
    </lineage>
</organism>
<dbReference type="InterPro" id="IPR006680">
    <property type="entry name" value="Amidohydro-rel"/>
</dbReference>
<dbReference type="SUPFAM" id="SSF51556">
    <property type="entry name" value="Metallo-dependent hydrolases"/>
    <property type="match status" value="1"/>
</dbReference>
<dbReference type="EMBL" id="JAAGRN010000006">
    <property type="protein sequence ID" value="NDY83519.1"/>
    <property type="molecule type" value="Genomic_DNA"/>
</dbReference>
<feature type="domain" description="Amidohydrolase-related" evidence="1">
    <location>
        <begin position="24"/>
        <end position="286"/>
    </location>
</feature>
<dbReference type="AlphaFoldDB" id="A0A6B2R2D1"/>
<dbReference type="Gene3D" id="3.20.20.140">
    <property type="entry name" value="Metal-dependent hydrolases"/>
    <property type="match status" value="1"/>
</dbReference>
<reference evidence="2" key="1">
    <citation type="submission" date="2020-02" db="EMBL/GenBank/DDBJ databases">
        <authorList>
            <person name="Chen W.-M."/>
        </authorList>
    </citation>
    <scope>NUCLEOTIDE SEQUENCE</scope>
    <source>
        <strain evidence="2">NBD-18</strain>
    </source>
</reference>
<dbReference type="PANTHER" id="PTHR35563">
    <property type="entry name" value="BARREL METAL-DEPENDENT HYDROLASE, PUTATIVE (AFU_ORTHOLOGUE AFUA_1G16240)-RELATED"/>
    <property type="match status" value="1"/>
</dbReference>
<name>A0A6B2R2D1_9BURK</name>
<proteinExistence type="predicted"/>
<dbReference type="InterPro" id="IPR032466">
    <property type="entry name" value="Metal_Hydrolase"/>
</dbReference>
<accession>A0A6B2R2D1</accession>
<comment type="caution">
    <text evidence="2">The sequence shown here is derived from an EMBL/GenBank/DDBJ whole genome shotgun (WGS) entry which is preliminary data.</text>
</comment>
<sequence length="288" mass="32255">MTAPILTYMPDPSSTKLKLPAGSCDSHVHIFGPAKQFPYAPTRSFTPVDAPKEALFALHKKLGIDRCVIVNTLIHGLDNSVVEDAMRAAPGRYLGVALVKVDVSDTELKRLAAAGFRGVRFHFMPGQAVDETPQEIIALSKRLAPLGMHIQVQLHAMYAKELMPILKESPVPIVMDHMGRVDAKLGIEHEYFQDYCRLLDQPGFMVKVSGIDRIDSQPPYKLGIEFARYLVRNFTEKCIWGTDWPHPNHTHIPDDGMLVDSLAKIAPKPDILHQIMVDNPQRLYRFTA</sequence>
<evidence type="ECO:0000313" key="2">
    <source>
        <dbReference type="EMBL" id="NDY83519.1"/>
    </source>
</evidence>
<dbReference type="PANTHER" id="PTHR35563:SF2">
    <property type="entry name" value="BARREL METAL-DEPENDENT HYDROLASE, PUTATIVE (AFU_ORTHOLOGUE AFUA_1G16240)-RELATED"/>
    <property type="match status" value="1"/>
</dbReference>
<gene>
    <name evidence="2" type="ORF">G3I67_09775</name>
</gene>
<keyword evidence="2" id="KW-0378">Hydrolase</keyword>
<dbReference type="Pfam" id="PF04909">
    <property type="entry name" value="Amidohydro_2"/>
    <property type="match status" value="1"/>
</dbReference>
<dbReference type="InterPro" id="IPR052358">
    <property type="entry name" value="Aro_Compnd_Degr_Hydrolases"/>
</dbReference>
<protein>
    <submittedName>
        <fullName evidence="2">Amidohydrolase family protein</fullName>
    </submittedName>
</protein>